<evidence type="ECO:0000256" key="5">
    <source>
        <dbReference type="ARBA" id="ARBA00022840"/>
    </source>
</evidence>
<name>A0ABS3AVW1_9BACT</name>
<dbReference type="InterPro" id="IPR000212">
    <property type="entry name" value="DNA_helicase_UvrD/REP"/>
</dbReference>
<reference evidence="12 13" key="1">
    <citation type="submission" date="2021-02" db="EMBL/GenBank/DDBJ databases">
        <title>Activity-based single-cell genomes from oceanic crustal fluid captures similar information to metagenomic and metatranscriptomic surveys with orders of magnitude less sampling.</title>
        <authorList>
            <person name="D'Angelo T.S."/>
            <person name="Orcutt B.N."/>
        </authorList>
    </citation>
    <scope>NUCLEOTIDE SEQUENCE [LARGE SCALE GENOMIC DNA]</scope>
    <source>
        <strain evidence="12">AH-315-G02</strain>
    </source>
</reference>
<evidence type="ECO:0000256" key="1">
    <source>
        <dbReference type="ARBA" id="ARBA00009922"/>
    </source>
</evidence>
<evidence type="ECO:0000256" key="9">
    <source>
        <dbReference type="ARBA" id="ARBA00048988"/>
    </source>
</evidence>
<dbReference type="GO" id="GO:0004386">
    <property type="term" value="F:helicase activity"/>
    <property type="evidence" value="ECO:0007669"/>
    <property type="project" value="UniProtKB-KW"/>
</dbReference>
<evidence type="ECO:0000256" key="8">
    <source>
        <dbReference type="ARBA" id="ARBA00034808"/>
    </source>
</evidence>
<dbReference type="EMBL" id="JAFITO010000036">
    <property type="protein sequence ID" value="MBN4068670.1"/>
    <property type="molecule type" value="Genomic_DNA"/>
</dbReference>
<dbReference type="Gene3D" id="1.10.10.160">
    <property type="match status" value="1"/>
</dbReference>
<organism evidence="12 13">
    <name type="scientific">Desulfotalea psychrophila</name>
    <dbReference type="NCBI Taxonomy" id="84980"/>
    <lineage>
        <taxon>Bacteria</taxon>
        <taxon>Pseudomonadati</taxon>
        <taxon>Thermodesulfobacteriota</taxon>
        <taxon>Desulfobulbia</taxon>
        <taxon>Desulfobulbales</taxon>
        <taxon>Desulfocapsaceae</taxon>
        <taxon>Desulfotalea</taxon>
    </lineage>
</organism>
<gene>
    <name evidence="12" type="ORF">JYU06_04020</name>
</gene>
<sequence>MSEIQFTPDQVRAIESEANMVITACPGSGKTSIVVEKIIREVEDLKPYQGVIGITFTVKASKELKKRCKKNGVETKASFFGTIDHFCLSEIIYPFISRIYGAAVIPLECKLFNDLDEELRAGLPDLGAVGNELKTEDYNLYEPIFRKLYTKGIIILETLGVLSVHVINNSSGCKKYIKSKYTSLYVDEYQDSSEPQHQLFISLLDLGLKAVAVGDIQQSIYAWRGSDPQYIQDLIAKPDVFEHHIVNINHRCHPSINNYANRLFNDNSVVQPTEETRVYQRVYTGNQLSAVQQINVPINKLVDDGLASSLSEIAILVRSNRSLEFVKNGLTVPFRVYSDDPLSSINTPTTKILNGLLFYYFDSTFLANDVLEATEQFRTLSTMERKKISRTIKALRDIPQDELKDNLIRICQALIEIDITKVEENALGRILDDQIVIKQYKPIDQNEVQVMTLHKSKGLEFDVVFHLDLYDWVFPRREFIQGCYDEIFSDWDQELNLHFVGITRAKEYCILVSSTRRLNSNDEEKSGNKSQFMTLPGLAGLYS</sequence>
<feature type="domain" description="UvrD-like helicase ATP-binding" evidence="11">
    <location>
        <begin position="3"/>
        <end position="253"/>
    </location>
</feature>
<comment type="caution">
    <text evidence="12">The sequence shown here is derived from an EMBL/GenBank/DDBJ whole genome shotgun (WGS) entry which is preliminary data.</text>
</comment>
<evidence type="ECO:0000259" key="11">
    <source>
        <dbReference type="PROSITE" id="PS51198"/>
    </source>
</evidence>
<comment type="catalytic activity">
    <reaction evidence="9">
        <text>ATP + H2O = ADP + phosphate + H(+)</text>
        <dbReference type="Rhea" id="RHEA:13065"/>
        <dbReference type="ChEBI" id="CHEBI:15377"/>
        <dbReference type="ChEBI" id="CHEBI:15378"/>
        <dbReference type="ChEBI" id="CHEBI:30616"/>
        <dbReference type="ChEBI" id="CHEBI:43474"/>
        <dbReference type="ChEBI" id="CHEBI:456216"/>
        <dbReference type="EC" id="5.6.2.4"/>
    </reaction>
</comment>
<dbReference type="Proteomes" id="UP000717534">
    <property type="component" value="Unassembled WGS sequence"/>
</dbReference>
<dbReference type="Pfam" id="PF13361">
    <property type="entry name" value="UvrD_C"/>
    <property type="match status" value="1"/>
</dbReference>
<evidence type="ECO:0000256" key="4">
    <source>
        <dbReference type="ARBA" id="ARBA00022806"/>
    </source>
</evidence>
<evidence type="ECO:0000256" key="6">
    <source>
        <dbReference type="ARBA" id="ARBA00023235"/>
    </source>
</evidence>
<keyword evidence="13" id="KW-1185">Reference proteome</keyword>
<dbReference type="SUPFAM" id="SSF52540">
    <property type="entry name" value="P-loop containing nucleoside triphosphate hydrolases"/>
    <property type="match status" value="1"/>
</dbReference>
<keyword evidence="3 10" id="KW-0378">Hydrolase</keyword>
<dbReference type="PROSITE" id="PS51198">
    <property type="entry name" value="UVRD_HELICASE_ATP_BIND"/>
    <property type="match status" value="1"/>
</dbReference>
<dbReference type="InterPro" id="IPR014016">
    <property type="entry name" value="UvrD-like_ATP-bd"/>
</dbReference>
<keyword evidence="4 10" id="KW-0347">Helicase</keyword>
<feature type="binding site" evidence="10">
    <location>
        <begin position="24"/>
        <end position="31"/>
    </location>
    <ligand>
        <name>ATP</name>
        <dbReference type="ChEBI" id="CHEBI:30616"/>
    </ligand>
</feature>
<dbReference type="Pfam" id="PF00580">
    <property type="entry name" value="UvrD-helicase"/>
    <property type="match status" value="2"/>
</dbReference>
<evidence type="ECO:0000313" key="13">
    <source>
        <dbReference type="Proteomes" id="UP000717534"/>
    </source>
</evidence>
<evidence type="ECO:0000256" key="7">
    <source>
        <dbReference type="ARBA" id="ARBA00034617"/>
    </source>
</evidence>
<dbReference type="InterPro" id="IPR013986">
    <property type="entry name" value="DExx_box_DNA_helicase_dom_sf"/>
</dbReference>
<dbReference type="InterPro" id="IPR014017">
    <property type="entry name" value="DNA_helicase_UvrD-like_C"/>
</dbReference>
<keyword evidence="2 10" id="KW-0547">Nucleotide-binding</keyword>
<dbReference type="PANTHER" id="PTHR11070:SF67">
    <property type="entry name" value="DNA 3'-5' HELICASE"/>
    <property type="match status" value="1"/>
</dbReference>
<protein>
    <recommendedName>
        <fullName evidence="8">DNA 3'-5' helicase</fullName>
        <ecNumber evidence="8">5.6.2.4</ecNumber>
    </recommendedName>
</protein>
<keyword evidence="6" id="KW-0413">Isomerase</keyword>
<dbReference type="EC" id="5.6.2.4" evidence="8"/>
<evidence type="ECO:0000256" key="3">
    <source>
        <dbReference type="ARBA" id="ARBA00022801"/>
    </source>
</evidence>
<dbReference type="InterPro" id="IPR027417">
    <property type="entry name" value="P-loop_NTPase"/>
</dbReference>
<accession>A0ABS3AVW1</accession>
<proteinExistence type="inferred from homology"/>
<keyword evidence="5 10" id="KW-0067">ATP-binding</keyword>
<comment type="similarity">
    <text evidence="1">Belongs to the helicase family. UvrD subfamily.</text>
</comment>
<dbReference type="Gene3D" id="3.40.50.300">
    <property type="entry name" value="P-loop containing nucleotide triphosphate hydrolases"/>
    <property type="match status" value="3"/>
</dbReference>
<evidence type="ECO:0000256" key="10">
    <source>
        <dbReference type="PROSITE-ProRule" id="PRU00560"/>
    </source>
</evidence>
<dbReference type="PANTHER" id="PTHR11070">
    <property type="entry name" value="UVRD / RECB / PCRA DNA HELICASE FAMILY MEMBER"/>
    <property type="match status" value="1"/>
</dbReference>
<comment type="catalytic activity">
    <reaction evidence="7">
        <text>Couples ATP hydrolysis with the unwinding of duplex DNA by translocating in the 3'-5' direction.</text>
        <dbReference type="EC" id="5.6.2.4"/>
    </reaction>
</comment>
<evidence type="ECO:0000313" key="12">
    <source>
        <dbReference type="EMBL" id="MBN4068670.1"/>
    </source>
</evidence>
<evidence type="ECO:0000256" key="2">
    <source>
        <dbReference type="ARBA" id="ARBA00022741"/>
    </source>
</evidence>